<dbReference type="Proteomes" id="UP000192505">
    <property type="component" value="Unassembled WGS sequence"/>
</dbReference>
<dbReference type="InterPro" id="IPR003115">
    <property type="entry name" value="ParB_N"/>
</dbReference>
<dbReference type="SUPFAM" id="SSF109709">
    <property type="entry name" value="KorB DNA-binding domain-like"/>
    <property type="match status" value="1"/>
</dbReference>
<evidence type="ECO:0000313" key="3">
    <source>
        <dbReference type="Proteomes" id="UP000192505"/>
    </source>
</evidence>
<dbReference type="GO" id="GO:0007059">
    <property type="term" value="P:chromosome segregation"/>
    <property type="evidence" value="ECO:0007669"/>
    <property type="project" value="TreeGrafter"/>
</dbReference>
<dbReference type="InterPro" id="IPR011111">
    <property type="entry name" value="Plasmid_RepB"/>
</dbReference>
<evidence type="ECO:0000259" key="1">
    <source>
        <dbReference type="SMART" id="SM00470"/>
    </source>
</evidence>
<dbReference type="Pfam" id="PF07506">
    <property type="entry name" value="RepB"/>
    <property type="match status" value="1"/>
</dbReference>
<accession>A0A1W9KWB2</accession>
<dbReference type="Pfam" id="PF02195">
    <property type="entry name" value="ParB_N"/>
    <property type="match status" value="1"/>
</dbReference>
<organism evidence="2 3">
    <name type="scientific">Rhodoferax ferrireducens</name>
    <dbReference type="NCBI Taxonomy" id="192843"/>
    <lineage>
        <taxon>Bacteria</taxon>
        <taxon>Pseudomonadati</taxon>
        <taxon>Pseudomonadota</taxon>
        <taxon>Betaproteobacteria</taxon>
        <taxon>Burkholderiales</taxon>
        <taxon>Comamonadaceae</taxon>
        <taxon>Rhodoferax</taxon>
    </lineage>
</organism>
<dbReference type="SMART" id="SM00470">
    <property type="entry name" value="ParB"/>
    <property type="match status" value="1"/>
</dbReference>
<dbReference type="InterPro" id="IPR050336">
    <property type="entry name" value="Chromosome_partition/occlusion"/>
</dbReference>
<feature type="domain" description="ParB-like N-terminal" evidence="1">
    <location>
        <begin position="13"/>
        <end position="108"/>
    </location>
</feature>
<evidence type="ECO:0000313" key="2">
    <source>
        <dbReference type="EMBL" id="OQW88879.1"/>
    </source>
</evidence>
<dbReference type="PANTHER" id="PTHR33375">
    <property type="entry name" value="CHROMOSOME-PARTITIONING PROTEIN PARB-RELATED"/>
    <property type="match status" value="1"/>
</dbReference>
<name>A0A1W9KWB2_9BURK</name>
<comment type="caution">
    <text evidence="2">The sequence shown here is derived from an EMBL/GenBank/DDBJ whole genome shotgun (WGS) entry which is preliminary data.</text>
</comment>
<gene>
    <name evidence="2" type="ORF">BWK72_08065</name>
</gene>
<dbReference type="AlphaFoldDB" id="A0A1W9KWB2"/>
<reference evidence="2 3" key="1">
    <citation type="submission" date="2017-01" db="EMBL/GenBank/DDBJ databases">
        <title>Novel large sulfur bacteria in the metagenomes of groundwater-fed chemosynthetic microbial mats in the Lake Huron basin.</title>
        <authorList>
            <person name="Sharrar A.M."/>
            <person name="Flood B.E."/>
            <person name="Bailey J.V."/>
            <person name="Jones D.S."/>
            <person name="Biddanda B."/>
            <person name="Ruberg S.A."/>
            <person name="Marcus D.N."/>
            <person name="Dick G.J."/>
        </authorList>
    </citation>
    <scope>NUCLEOTIDE SEQUENCE [LARGE SCALE GENOMIC DNA]</scope>
    <source>
        <strain evidence="2">A7</strain>
    </source>
</reference>
<sequence length="292" mass="32486">MNKVGIAFTTDLLQVPLDNILPLHKAPPNLLLSIKYKQIKASIVDVGMIEPLSVSLTEPNADKYMLLDGHVRLSVARELAWVTVPCLVASDDESYTYNNRINRLSSVQEHLMLRRAVERGVAPERLAKALCVNIGQITRKVNLLQGICPEAISLLKDRQFSPEVARILRKMKPTRQVECIDLMSSANTLTISYAEAMLAATPAAMLVEGKKPARLAGVGNDQVLKMERELGNLQTQYKLVEQTYGQEVLNLVLAKGYLTKLLRNESVAAYLRAEEPELFAEFESIVQTTSLE</sequence>
<dbReference type="GO" id="GO:0005694">
    <property type="term" value="C:chromosome"/>
    <property type="evidence" value="ECO:0007669"/>
    <property type="project" value="TreeGrafter"/>
</dbReference>
<protein>
    <submittedName>
        <fullName evidence="2">Chromosome partitioning protein ParB</fullName>
    </submittedName>
</protein>
<dbReference type="InterPro" id="IPR036086">
    <property type="entry name" value="ParB/Sulfiredoxin_sf"/>
</dbReference>
<dbReference type="EMBL" id="MTEI01000003">
    <property type="protein sequence ID" value="OQW88879.1"/>
    <property type="molecule type" value="Genomic_DNA"/>
</dbReference>
<dbReference type="SUPFAM" id="SSF110849">
    <property type="entry name" value="ParB/Sulfiredoxin"/>
    <property type="match status" value="1"/>
</dbReference>
<proteinExistence type="predicted"/>
<dbReference type="PANTHER" id="PTHR33375:SF1">
    <property type="entry name" value="CHROMOSOME-PARTITIONING PROTEIN PARB-RELATED"/>
    <property type="match status" value="1"/>
</dbReference>
<dbReference type="Gene3D" id="3.90.1530.10">
    <property type="entry name" value="Conserved hypothetical protein from pyrococcus furiosus pfu- 392566-001, ParB domain"/>
    <property type="match status" value="1"/>
</dbReference>